<dbReference type="Proteomes" id="UP001159405">
    <property type="component" value="Unassembled WGS sequence"/>
</dbReference>
<name>A0ABN8QQZ4_9CNID</name>
<comment type="caution">
    <text evidence="1">The sequence shown here is derived from an EMBL/GenBank/DDBJ whole genome shotgun (WGS) entry which is preliminary data.</text>
</comment>
<evidence type="ECO:0008006" key="3">
    <source>
        <dbReference type="Google" id="ProtNLM"/>
    </source>
</evidence>
<organism evidence="1 2">
    <name type="scientific">Porites lobata</name>
    <dbReference type="NCBI Taxonomy" id="104759"/>
    <lineage>
        <taxon>Eukaryota</taxon>
        <taxon>Metazoa</taxon>
        <taxon>Cnidaria</taxon>
        <taxon>Anthozoa</taxon>
        <taxon>Hexacorallia</taxon>
        <taxon>Scleractinia</taxon>
        <taxon>Fungiina</taxon>
        <taxon>Poritidae</taxon>
        <taxon>Porites</taxon>
    </lineage>
</organism>
<accession>A0ABN8QQZ4</accession>
<protein>
    <recommendedName>
        <fullName evidence="3">Retrotransposon gag domain-containing protein</fullName>
    </recommendedName>
</protein>
<dbReference type="PANTHER" id="PTHR37984">
    <property type="entry name" value="PROTEIN CBG26694"/>
    <property type="match status" value="1"/>
</dbReference>
<proteinExistence type="predicted"/>
<gene>
    <name evidence="1" type="ORF">PLOB_00007765</name>
</gene>
<keyword evidence="2" id="KW-1185">Reference proteome</keyword>
<dbReference type="EMBL" id="CALNXK010000137">
    <property type="protein sequence ID" value="CAH3166611.1"/>
    <property type="molecule type" value="Genomic_DNA"/>
</dbReference>
<dbReference type="InterPro" id="IPR050951">
    <property type="entry name" value="Retrovirus_Pol_polyprotein"/>
</dbReference>
<evidence type="ECO:0000313" key="1">
    <source>
        <dbReference type="EMBL" id="CAH3166611.1"/>
    </source>
</evidence>
<reference evidence="1 2" key="1">
    <citation type="submission" date="2022-05" db="EMBL/GenBank/DDBJ databases">
        <authorList>
            <consortium name="Genoscope - CEA"/>
            <person name="William W."/>
        </authorList>
    </citation>
    <scope>NUCLEOTIDE SEQUENCE [LARGE SCALE GENOMIC DNA]</scope>
</reference>
<dbReference type="PANTHER" id="PTHR37984:SF5">
    <property type="entry name" value="PROTEIN NYNRIN-LIKE"/>
    <property type="match status" value="1"/>
</dbReference>
<evidence type="ECO:0000313" key="2">
    <source>
        <dbReference type="Proteomes" id="UP001159405"/>
    </source>
</evidence>
<sequence length="277" mass="30986">MELVGQVGEYLDGKEDTGCYIERVELYFAANYVEADYEAATFLALIGAGCVRRNLLAPELPKDKSFDELKGLLVSHYSPKPILIAERYKCHRRNQHENETVSQFVVELKRLALKSEFGTFLEEALRDRLVCGLKSVQIQKKLLAERYLTLKKAFEIAQSMELANKEDFRDTSVPVDDTVNKVGRYTISGHSTGDAVSCFRCGGKHSPSGCWARSVQCYKCHNKGDLAKMCDKKGKIQSTRYLEVDSPMSTTEEQSGLGLYTLKSKGQGGSGFKFICC</sequence>